<dbReference type="AlphaFoldDB" id="A0A067QP48"/>
<sequence length="89" mass="9831">MCSNGRCKNTVGGFSCKCNQGYALDENGIKCIDIDECSILHGVCGDGTCRNTPGKFICDCKEGYESTMMMQVCMGKQYDLLQAEHDWNL</sequence>
<dbReference type="PANTHER" id="PTHR24034:SF209">
    <property type="entry name" value="EGF-LIKE DOMAIN-CONTAINING PROTEIN"/>
    <property type="match status" value="1"/>
</dbReference>
<dbReference type="PANTHER" id="PTHR24034">
    <property type="entry name" value="EGF-LIKE DOMAIN-CONTAINING PROTEIN"/>
    <property type="match status" value="1"/>
</dbReference>
<name>A0A067QP48_ZOONE</name>
<dbReference type="FunFam" id="2.10.25.10:FF:000014">
    <property type="entry name" value="Latent-transforming growth factor beta-binding protein 3"/>
    <property type="match status" value="1"/>
</dbReference>
<keyword evidence="3 8" id="KW-0245">EGF-like domain</keyword>
<keyword evidence="11" id="KW-1185">Reference proteome</keyword>
<dbReference type="PROSITE" id="PS50026">
    <property type="entry name" value="EGF_3"/>
    <property type="match status" value="1"/>
</dbReference>
<evidence type="ECO:0000256" key="8">
    <source>
        <dbReference type="PROSITE-ProRule" id="PRU00076"/>
    </source>
</evidence>
<dbReference type="Proteomes" id="UP000027135">
    <property type="component" value="Unassembled WGS sequence"/>
</dbReference>
<evidence type="ECO:0000256" key="7">
    <source>
        <dbReference type="ARBA" id="ARBA00023180"/>
    </source>
</evidence>
<dbReference type="InterPro" id="IPR018097">
    <property type="entry name" value="EGF_Ca-bd_CS"/>
</dbReference>
<keyword evidence="7" id="KW-0325">Glycoprotein</keyword>
<dbReference type="Pfam" id="PF12662">
    <property type="entry name" value="cEGF"/>
    <property type="match status" value="1"/>
</dbReference>
<dbReference type="EMBL" id="KK874025">
    <property type="protein sequence ID" value="KDQ71476.1"/>
    <property type="molecule type" value="Genomic_DNA"/>
</dbReference>
<dbReference type="SMART" id="SM00181">
    <property type="entry name" value="EGF"/>
    <property type="match status" value="2"/>
</dbReference>
<evidence type="ECO:0000256" key="5">
    <source>
        <dbReference type="ARBA" id="ARBA00022737"/>
    </source>
</evidence>
<dbReference type="InterPro" id="IPR000152">
    <property type="entry name" value="EGF-type_Asp/Asn_hydroxyl_site"/>
</dbReference>
<evidence type="ECO:0000256" key="4">
    <source>
        <dbReference type="ARBA" id="ARBA00022729"/>
    </source>
</evidence>
<keyword evidence="5" id="KW-0677">Repeat</keyword>
<reference evidence="10 11" key="1">
    <citation type="journal article" date="2014" name="Nat. Commun.">
        <title>Molecular traces of alternative social organization in a termite genome.</title>
        <authorList>
            <person name="Terrapon N."/>
            <person name="Li C."/>
            <person name="Robertson H.M."/>
            <person name="Ji L."/>
            <person name="Meng X."/>
            <person name="Booth W."/>
            <person name="Chen Z."/>
            <person name="Childers C.P."/>
            <person name="Glastad K.M."/>
            <person name="Gokhale K."/>
            <person name="Gowin J."/>
            <person name="Gronenberg W."/>
            <person name="Hermansen R.A."/>
            <person name="Hu H."/>
            <person name="Hunt B.G."/>
            <person name="Huylmans A.K."/>
            <person name="Khalil S.M."/>
            <person name="Mitchell R.D."/>
            <person name="Munoz-Torres M.C."/>
            <person name="Mustard J.A."/>
            <person name="Pan H."/>
            <person name="Reese J.T."/>
            <person name="Scharf M.E."/>
            <person name="Sun F."/>
            <person name="Vogel H."/>
            <person name="Xiao J."/>
            <person name="Yang W."/>
            <person name="Yang Z."/>
            <person name="Yang Z."/>
            <person name="Zhou J."/>
            <person name="Zhu J."/>
            <person name="Brent C.S."/>
            <person name="Elsik C.G."/>
            <person name="Goodisman M.A."/>
            <person name="Liberles D.A."/>
            <person name="Roe R.M."/>
            <person name="Vargo E.L."/>
            <person name="Vilcinskas A."/>
            <person name="Wang J."/>
            <person name="Bornberg-Bauer E."/>
            <person name="Korb J."/>
            <person name="Zhang G."/>
            <person name="Liebig J."/>
        </authorList>
    </citation>
    <scope>NUCLEOTIDE SEQUENCE [LARGE SCALE GENOMIC DNA]</scope>
    <source>
        <tissue evidence="10">Whole organism</tissue>
    </source>
</reference>
<dbReference type="PROSITE" id="PS01186">
    <property type="entry name" value="EGF_2"/>
    <property type="match status" value="1"/>
</dbReference>
<protein>
    <submittedName>
        <fullName evidence="10">Fibrillin-1</fullName>
    </submittedName>
</protein>
<dbReference type="Pfam" id="PF00008">
    <property type="entry name" value="EGF"/>
    <property type="match status" value="1"/>
</dbReference>
<keyword evidence="2" id="KW-0964">Secreted</keyword>
<keyword evidence="6" id="KW-1015">Disulfide bond</keyword>
<comment type="caution">
    <text evidence="8">Lacks conserved residue(s) required for the propagation of feature annotation.</text>
</comment>
<evidence type="ECO:0000259" key="9">
    <source>
        <dbReference type="PROSITE" id="PS50026"/>
    </source>
</evidence>
<dbReference type="PROSITE" id="PS00010">
    <property type="entry name" value="ASX_HYDROXYL"/>
    <property type="match status" value="1"/>
</dbReference>
<dbReference type="InterPro" id="IPR009030">
    <property type="entry name" value="Growth_fac_rcpt_cys_sf"/>
</dbReference>
<evidence type="ECO:0000313" key="10">
    <source>
        <dbReference type="EMBL" id="KDQ71476.1"/>
    </source>
</evidence>
<dbReference type="InterPro" id="IPR001881">
    <property type="entry name" value="EGF-like_Ca-bd_dom"/>
</dbReference>
<proteinExistence type="predicted"/>
<dbReference type="InterPro" id="IPR026823">
    <property type="entry name" value="cEGF"/>
</dbReference>
<dbReference type="SUPFAM" id="SSF57184">
    <property type="entry name" value="Growth factor receptor domain"/>
    <property type="match status" value="1"/>
</dbReference>
<evidence type="ECO:0000256" key="1">
    <source>
        <dbReference type="ARBA" id="ARBA00004613"/>
    </source>
</evidence>
<evidence type="ECO:0000313" key="11">
    <source>
        <dbReference type="Proteomes" id="UP000027135"/>
    </source>
</evidence>
<organism evidence="10 11">
    <name type="scientific">Zootermopsis nevadensis</name>
    <name type="common">Dampwood termite</name>
    <dbReference type="NCBI Taxonomy" id="136037"/>
    <lineage>
        <taxon>Eukaryota</taxon>
        <taxon>Metazoa</taxon>
        <taxon>Ecdysozoa</taxon>
        <taxon>Arthropoda</taxon>
        <taxon>Hexapoda</taxon>
        <taxon>Insecta</taxon>
        <taxon>Pterygota</taxon>
        <taxon>Neoptera</taxon>
        <taxon>Polyneoptera</taxon>
        <taxon>Dictyoptera</taxon>
        <taxon>Blattodea</taxon>
        <taxon>Blattoidea</taxon>
        <taxon>Termitoidae</taxon>
        <taxon>Termopsidae</taxon>
        <taxon>Zootermopsis</taxon>
    </lineage>
</organism>
<dbReference type="PROSITE" id="PS01187">
    <property type="entry name" value="EGF_CA"/>
    <property type="match status" value="1"/>
</dbReference>
<feature type="domain" description="EGF-like" evidence="9">
    <location>
        <begin position="33"/>
        <end position="74"/>
    </location>
</feature>
<comment type="subcellular location">
    <subcellularLocation>
        <location evidence="1">Secreted</location>
    </subcellularLocation>
</comment>
<dbReference type="GO" id="GO:0005509">
    <property type="term" value="F:calcium ion binding"/>
    <property type="evidence" value="ECO:0007669"/>
    <property type="project" value="InterPro"/>
</dbReference>
<gene>
    <name evidence="10" type="ORF">L798_13650</name>
</gene>
<evidence type="ECO:0000256" key="3">
    <source>
        <dbReference type="ARBA" id="ARBA00022536"/>
    </source>
</evidence>
<dbReference type="GO" id="GO:0005576">
    <property type="term" value="C:extracellular region"/>
    <property type="evidence" value="ECO:0007669"/>
    <property type="project" value="UniProtKB-SubCell"/>
</dbReference>
<dbReference type="Gene3D" id="2.10.25.10">
    <property type="entry name" value="Laminin"/>
    <property type="match status" value="2"/>
</dbReference>
<dbReference type="STRING" id="136037.A0A067QP48"/>
<accession>A0A067QP48</accession>
<dbReference type="InParanoid" id="A0A067QP48"/>
<evidence type="ECO:0000256" key="2">
    <source>
        <dbReference type="ARBA" id="ARBA00022525"/>
    </source>
</evidence>
<dbReference type="CDD" id="cd00054">
    <property type="entry name" value="EGF_CA"/>
    <property type="match status" value="1"/>
</dbReference>
<dbReference type="eggNOG" id="KOG1217">
    <property type="taxonomic scope" value="Eukaryota"/>
</dbReference>
<dbReference type="OMA" id="NENVCEG"/>
<evidence type="ECO:0000256" key="6">
    <source>
        <dbReference type="ARBA" id="ARBA00023157"/>
    </source>
</evidence>
<keyword evidence="4" id="KW-0732">Signal</keyword>
<dbReference type="InterPro" id="IPR000742">
    <property type="entry name" value="EGF"/>
</dbReference>
<dbReference type="SMART" id="SM00179">
    <property type="entry name" value="EGF_CA"/>
    <property type="match status" value="2"/>
</dbReference>
<dbReference type="InterPro" id="IPR050751">
    <property type="entry name" value="ECM_structural_protein"/>
</dbReference>